<gene>
    <name evidence="2" type="ORF">IFR04_014082</name>
</gene>
<proteinExistence type="predicted"/>
<feature type="region of interest" description="Disordered" evidence="1">
    <location>
        <begin position="96"/>
        <end position="128"/>
    </location>
</feature>
<dbReference type="EMBL" id="JAFJYH010000354">
    <property type="protein sequence ID" value="KAG4412791.1"/>
    <property type="molecule type" value="Genomic_DNA"/>
</dbReference>
<evidence type="ECO:0000256" key="1">
    <source>
        <dbReference type="SAM" id="MobiDB-lite"/>
    </source>
</evidence>
<accession>A0A8H7T5T2</accession>
<comment type="caution">
    <text evidence="2">The sequence shown here is derived from an EMBL/GenBank/DDBJ whole genome shotgun (WGS) entry which is preliminary data.</text>
</comment>
<protein>
    <submittedName>
        <fullName evidence="2">Uncharacterized protein</fullName>
    </submittedName>
</protein>
<dbReference type="OrthoDB" id="3528435at2759"/>
<dbReference type="AlphaFoldDB" id="A0A8H7T5T2"/>
<reference evidence="2" key="1">
    <citation type="submission" date="2021-02" db="EMBL/GenBank/DDBJ databases">
        <title>Genome sequence Cadophora malorum strain M34.</title>
        <authorList>
            <person name="Stefanovic E."/>
            <person name="Vu D."/>
            <person name="Scully C."/>
            <person name="Dijksterhuis J."/>
            <person name="Roader J."/>
            <person name="Houbraken J."/>
        </authorList>
    </citation>
    <scope>NUCLEOTIDE SEQUENCE</scope>
    <source>
        <strain evidence="2">M34</strain>
    </source>
</reference>
<dbReference type="Proteomes" id="UP000664132">
    <property type="component" value="Unassembled WGS sequence"/>
</dbReference>
<evidence type="ECO:0000313" key="2">
    <source>
        <dbReference type="EMBL" id="KAG4412791.1"/>
    </source>
</evidence>
<keyword evidence="3" id="KW-1185">Reference proteome</keyword>
<evidence type="ECO:0000313" key="3">
    <source>
        <dbReference type="Proteomes" id="UP000664132"/>
    </source>
</evidence>
<organism evidence="2 3">
    <name type="scientific">Cadophora malorum</name>
    <dbReference type="NCBI Taxonomy" id="108018"/>
    <lineage>
        <taxon>Eukaryota</taxon>
        <taxon>Fungi</taxon>
        <taxon>Dikarya</taxon>
        <taxon>Ascomycota</taxon>
        <taxon>Pezizomycotina</taxon>
        <taxon>Leotiomycetes</taxon>
        <taxon>Helotiales</taxon>
        <taxon>Ploettnerulaceae</taxon>
        <taxon>Cadophora</taxon>
    </lineage>
</organism>
<name>A0A8H7T5T2_9HELO</name>
<sequence length="378" mass="42736">MESTTRASVLTVEQCQCLLQVWNNITNALVFTGQATELSQALLHGARSVLNYDQATVNSARNRLAEVFAGASVAEIGQLQLSRLIAEISAALPRSATNNQQNIDTGHPNGDQGWRPDPSAGTDGSQTASVCPSNLLARSDRLVHECDTVDREGDTVMEQQDTPLCKLCTCETCIKRRDRAKQQGKKQNSLYTVANAFPRQDLLDILDKYWPTLQVHGLYPDRSCERFPWTVEINSPAYAQRRQYHLILRHLETEDELHPWRRFVAEYKTLEGYNEFHREGTRQKFNGMQSRESGENDNNRANKEYVKHMFPDHSPEIFSEAKAALKYDLQFARRWAILINGFVKRDGSKIPGLGVGIFLVHGPEIKKKMSEISSESDL</sequence>